<evidence type="ECO:0000313" key="3">
    <source>
        <dbReference type="Proteomes" id="UP000270296"/>
    </source>
</evidence>
<dbReference type="AlphaFoldDB" id="A0A183J2G2"/>
<reference evidence="2 3" key="2">
    <citation type="submission" date="2018-11" db="EMBL/GenBank/DDBJ databases">
        <authorList>
            <consortium name="Pathogen Informatics"/>
        </authorList>
    </citation>
    <scope>NUCLEOTIDE SEQUENCE [LARGE SCALE GENOMIC DNA]</scope>
</reference>
<sequence length="165" mass="18139">MQLPVSGPPHAGTPATVYHGPPPNVMVQPGGPTPPMLSAPVQTPPHLSHQGPPHPHVTMHMPLEHVVRCDVYVDILLPPTVSLAVISLQQVAERILVSCLNMTVVYALKNLLCDSDKTDFYDWLRRLLALCPVVVSQLVQARELLIVVSAVNRSYRPSRRSWLEG</sequence>
<evidence type="ECO:0000256" key="1">
    <source>
        <dbReference type="SAM" id="MobiDB-lite"/>
    </source>
</evidence>
<feature type="region of interest" description="Disordered" evidence="1">
    <location>
        <begin position="1"/>
        <end position="34"/>
    </location>
</feature>
<dbReference type="EMBL" id="UZAM01013545">
    <property type="protein sequence ID" value="VDP28552.1"/>
    <property type="molecule type" value="Genomic_DNA"/>
</dbReference>
<proteinExistence type="predicted"/>
<dbReference type="Proteomes" id="UP000270296">
    <property type="component" value="Unassembled WGS sequence"/>
</dbReference>
<keyword evidence="3" id="KW-1185">Reference proteome</keyword>
<protein>
    <submittedName>
        <fullName evidence="4">Mediator complex subunit 23</fullName>
    </submittedName>
</protein>
<dbReference type="WBParaSite" id="SBAD_0001041701-mRNA-1">
    <property type="protein sequence ID" value="SBAD_0001041701-mRNA-1"/>
    <property type="gene ID" value="SBAD_0001041701"/>
</dbReference>
<accession>A0A183J2G2</accession>
<name>A0A183J2G2_9BILA</name>
<evidence type="ECO:0000313" key="2">
    <source>
        <dbReference type="EMBL" id="VDP28552.1"/>
    </source>
</evidence>
<reference evidence="4" key="1">
    <citation type="submission" date="2016-06" db="UniProtKB">
        <authorList>
            <consortium name="WormBaseParasite"/>
        </authorList>
    </citation>
    <scope>IDENTIFICATION</scope>
</reference>
<organism evidence="4">
    <name type="scientific">Soboliphyme baturini</name>
    <dbReference type="NCBI Taxonomy" id="241478"/>
    <lineage>
        <taxon>Eukaryota</taxon>
        <taxon>Metazoa</taxon>
        <taxon>Ecdysozoa</taxon>
        <taxon>Nematoda</taxon>
        <taxon>Enoplea</taxon>
        <taxon>Dorylaimia</taxon>
        <taxon>Dioctophymatida</taxon>
        <taxon>Dioctophymatoidea</taxon>
        <taxon>Soboliphymatidae</taxon>
        <taxon>Soboliphyme</taxon>
    </lineage>
</organism>
<evidence type="ECO:0000313" key="4">
    <source>
        <dbReference type="WBParaSite" id="SBAD_0001041701-mRNA-1"/>
    </source>
</evidence>
<gene>
    <name evidence="2" type="ORF">SBAD_LOCUS10059</name>
</gene>